<dbReference type="PANTHER" id="PTHR43433">
    <property type="entry name" value="HYDROLASE, ALPHA/BETA FOLD FAMILY PROTEIN"/>
    <property type="match status" value="1"/>
</dbReference>
<accession>A0ABU3S6V8</accession>
<gene>
    <name evidence="2" type="ORF">RKE40_11595</name>
</gene>
<dbReference type="PANTHER" id="PTHR43433:SF5">
    <property type="entry name" value="AB HYDROLASE-1 DOMAIN-CONTAINING PROTEIN"/>
    <property type="match status" value="1"/>
</dbReference>
<dbReference type="EMBL" id="JAWDID010000014">
    <property type="protein sequence ID" value="MDU0340533.1"/>
    <property type="molecule type" value="Genomic_DNA"/>
</dbReference>
<protein>
    <submittedName>
        <fullName evidence="2">Alpha/beta fold hydrolase</fullName>
    </submittedName>
</protein>
<dbReference type="InterPro" id="IPR050471">
    <property type="entry name" value="AB_hydrolase"/>
</dbReference>
<feature type="domain" description="AB hydrolase-1" evidence="1">
    <location>
        <begin position="22"/>
        <end position="247"/>
    </location>
</feature>
<evidence type="ECO:0000313" key="2">
    <source>
        <dbReference type="EMBL" id="MDU0340533.1"/>
    </source>
</evidence>
<dbReference type="InterPro" id="IPR000073">
    <property type="entry name" value="AB_hydrolase_1"/>
</dbReference>
<dbReference type="Proteomes" id="UP001254257">
    <property type="component" value="Unassembled WGS sequence"/>
</dbReference>
<proteinExistence type="predicted"/>
<reference evidence="2 3" key="1">
    <citation type="submission" date="2023-09" db="EMBL/GenBank/DDBJ databases">
        <title>Whole genome shotgun sequencing (WGS) of Bosea sp. ZW T0_25, isolated from stored onions (Allium cepa).</title>
        <authorList>
            <person name="Stoll D.A."/>
            <person name="Huch M."/>
        </authorList>
    </citation>
    <scope>NUCLEOTIDE SEQUENCE [LARGE SCALE GENOMIC DNA]</scope>
    <source>
        <strain evidence="2 3">ZW T0_25</strain>
    </source>
</reference>
<dbReference type="PRINTS" id="PR00111">
    <property type="entry name" value="ABHYDROLASE"/>
</dbReference>
<sequence>MPALKLNGETISFESAGVGTPVLLLHSLGTHAGLWASTVAALSDRFELVAMDCRGHGGSSNHAGFSVEAIAGDGLALMSALGHERFHVVGCSMGGLFAVTLNAMEPARCLSLTLAGAYATVGAAGPLRIAATREILGTMPMAEFGRRYADDTVISADIGIRALVADSIAAMTRDDYLQTLEAILTADVSASLTDVAAPTLVLVGTEDRRAPPAVARGLADAIPGAVLCELQGAGHLAMLDEPAAFVRELERFLPKA</sequence>
<dbReference type="RefSeq" id="WP_316018400.1">
    <property type="nucleotide sequence ID" value="NZ_JAWDID010000014.1"/>
</dbReference>
<dbReference type="InterPro" id="IPR029058">
    <property type="entry name" value="AB_hydrolase_fold"/>
</dbReference>
<dbReference type="SUPFAM" id="SSF53474">
    <property type="entry name" value="alpha/beta-Hydrolases"/>
    <property type="match status" value="1"/>
</dbReference>
<keyword evidence="2" id="KW-0378">Hydrolase</keyword>
<dbReference type="GO" id="GO:0016787">
    <property type="term" value="F:hydrolase activity"/>
    <property type="evidence" value="ECO:0007669"/>
    <property type="project" value="UniProtKB-KW"/>
</dbReference>
<keyword evidence="3" id="KW-1185">Reference proteome</keyword>
<organism evidence="2 3">
    <name type="scientific">Bosea rubneri</name>
    <dbReference type="NCBI Taxonomy" id="3075434"/>
    <lineage>
        <taxon>Bacteria</taxon>
        <taxon>Pseudomonadati</taxon>
        <taxon>Pseudomonadota</taxon>
        <taxon>Alphaproteobacteria</taxon>
        <taxon>Hyphomicrobiales</taxon>
        <taxon>Boseaceae</taxon>
        <taxon>Bosea</taxon>
    </lineage>
</organism>
<name>A0ABU3S6V8_9HYPH</name>
<comment type="caution">
    <text evidence="2">The sequence shown here is derived from an EMBL/GenBank/DDBJ whole genome shotgun (WGS) entry which is preliminary data.</text>
</comment>
<dbReference type="Pfam" id="PF12697">
    <property type="entry name" value="Abhydrolase_6"/>
    <property type="match status" value="1"/>
</dbReference>
<dbReference type="Gene3D" id="3.40.50.1820">
    <property type="entry name" value="alpha/beta hydrolase"/>
    <property type="match status" value="1"/>
</dbReference>
<evidence type="ECO:0000259" key="1">
    <source>
        <dbReference type="Pfam" id="PF12697"/>
    </source>
</evidence>
<evidence type="ECO:0000313" key="3">
    <source>
        <dbReference type="Proteomes" id="UP001254257"/>
    </source>
</evidence>